<protein>
    <recommendedName>
        <fullName evidence="4">Small secreted protein</fullName>
    </recommendedName>
</protein>
<sequence length="147" mass="15022">MKFTTATLALISSSLALAAPTTRAVSAAAADEWTLEGVTRTCAAEDTTCSWSFGIYTGSGDAIPAVFVVNATSSAPASQANGGPTVFGAYTITSGWSGQFGAGEGFTTISVIDYANKLIAYPAYKDTELGNGTTVSPDRSYPVQSLP</sequence>
<evidence type="ECO:0000256" key="1">
    <source>
        <dbReference type="SAM" id="SignalP"/>
    </source>
</evidence>
<keyword evidence="1" id="KW-0732">Signal</keyword>
<keyword evidence="3" id="KW-1185">Reference proteome</keyword>
<feature type="signal peptide" evidence="1">
    <location>
        <begin position="1"/>
        <end position="18"/>
    </location>
</feature>
<evidence type="ECO:0000313" key="2">
    <source>
        <dbReference type="EMBL" id="KAK9426264.1"/>
    </source>
</evidence>
<name>A0ABR2VHE2_9PEZI</name>
<evidence type="ECO:0000313" key="3">
    <source>
        <dbReference type="Proteomes" id="UP001408356"/>
    </source>
</evidence>
<organism evidence="2 3">
    <name type="scientific">Seiridium unicorne</name>
    <dbReference type="NCBI Taxonomy" id="138068"/>
    <lineage>
        <taxon>Eukaryota</taxon>
        <taxon>Fungi</taxon>
        <taxon>Dikarya</taxon>
        <taxon>Ascomycota</taxon>
        <taxon>Pezizomycotina</taxon>
        <taxon>Sordariomycetes</taxon>
        <taxon>Xylariomycetidae</taxon>
        <taxon>Amphisphaeriales</taxon>
        <taxon>Sporocadaceae</taxon>
        <taxon>Seiridium</taxon>
    </lineage>
</organism>
<accession>A0ABR2VHE2</accession>
<dbReference type="Proteomes" id="UP001408356">
    <property type="component" value="Unassembled WGS sequence"/>
</dbReference>
<proteinExistence type="predicted"/>
<feature type="chain" id="PRO_5046539724" description="Small secreted protein" evidence="1">
    <location>
        <begin position="19"/>
        <end position="147"/>
    </location>
</feature>
<dbReference type="EMBL" id="JARVKF010000002">
    <property type="protein sequence ID" value="KAK9426264.1"/>
    <property type="molecule type" value="Genomic_DNA"/>
</dbReference>
<gene>
    <name evidence="2" type="ORF">SUNI508_02705</name>
</gene>
<evidence type="ECO:0008006" key="4">
    <source>
        <dbReference type="Google" id="ProtNLM"/>
    </source>
</evidence>
<comment type="caution">
    <text evidence="2">The sequence shown here is derived from an EMBL/GenBank/DDBJ whole genome shotgun (WGS) entry which is preliminary data.</text>
</comment>
<reference evidence="2 3" key="1">
    <citation type="journal article" date="2024" name="J. Plant Pathol.">
        <title>Sequence and assembly of the genome of Seiridium unicorne, isolate CBS 538.82, causal agent of cypress canker disease.</title>
        <authorList>
            <person name="Scali E."/>
            <person name="Rocca G.D."/>
            <person name="Danti R."/>
            <person name="Garbelotto M."/>
            <person name="Barberini S."/>
            <person name="Baroncelli R."/>
            <person name="Emiliani G."/>
        </authorList>
    </citation>
    <scope>NUCLEOTIDE SEQUENCE [LARGE SCALE GENOMIC DNA]</scope>
    <source>
        <strain evidence="2 3">BM-138-508</strain>
    </source>
</reference>